<evidence type="ECO:0000256" key="2">
    <source>
        <dbReference type="ARBA" id="ARBA00012438"/>
    </source>
</evidence>
<feature type="domain" description="Histidine kinase/HSP90-like ATPase" evidence="11">
    <location>
        <begin position="333"/>
        <end position="427"/>
    </location>
</feature>
<keyword evidence="4" id="KW-0808">Transferase</keyword>
<feature type="transmembrane region" description="Helical" evidence="10">
    <location>
        <begin position="72"/>
        <end position="90"/>
    </location>
</feature>
<feature type="region of interest" description="Disordered" evidence="9">
    <location>
        <begin position="1"/>
        <end position="25"/>
    </location>
</feature>
<dbReference type="Pfam" id="PF07730">
    <property type="entry name" value="HisKA_3"/>
    <property type="match status" value="1"/>
</dbReference>
<dbReference type="GO" id="GO:0016301">
    <property type="term" value="F:kinase activity"/>
    <property type="evidence" value="ECO:0007669"/>
    <property type="project" value="UniProtKB-KW"/>
</dbReference>
<dbReference type="InterPro" id="IPR011712">
    <property type="entry name" value="Sig_transdc_His_kin_sub3_dim/P"/>
</dbReference>
<protein>
    <recommendedName>
        <fullName evidence="2">histidine kinase</fullName>
        <ecNumber evidence="2">2.7.13.3</ecNumber>
    </recommendedName>
</protein>
<evidence type="ECO:0000256" key="9">
    <source>
        <dbReference type="SAM" id="MobiDB-lite"/>
    </source>
</evidence>
<evidence type="ECO:0000256" key="7">
    <source>
        <dbReference type="ARBA" id="ARBA00022840"/>
    </source>
</evidence>
<dbReference type="EMBL" id="CP108482">
    <property type="protein sequence ID" value="WUS61054.1"/>
    <property type="molecule type" value="Genomic_DNA"/>
</dbReference>
<reference evidence="13 14" key="1">
    <citation type="submission" date="2022-10" db="EMBL/GenBank/DDBJ databases">
        <title>The complete genomes of actinobacterial strains from the NBC collection.</title>
        <authorList>
            <person name="Joergensen T.S."/>
            <person name="Alvarez Arevalo M."/>
            <person name="Sterndorff E.B."/>
            <person name="Faurdal D."/>
            <person name="Vuksanovic O."/>
            <person name="Mourched A.-S."/>
            <person name="Charusanti P."/>
            <person name="Shaw S."/>
            <person name="Blin K."/>
            <person name="Weber T."/>
        </authorList>
    </citation>
    <scope>NUCLEOTIDE SEQUENCE [LARGE SCALE GENOMIC DNA]</scope>
    <source>
        <strain evidence="13 14">NBC_01247</strain>
    </source>
</reference>
<dbReference type="CDD" id="cd16917">
    <property type="entry name" value="HATPase_UhpB-NarQ-NarX-like"/>
    <property type="match status" value="1"/>
</dbReference>
<evidence type="ECO:0000256" key="1">
    <source>
        <dbReference type="ARBA" id="ARBA00000085"/>
    </source>
</evidence>
<dbReference type="SUPFAM" id="SSF55874">
    <property type="entry name" value="ATPase domain of HSP90 chaperone/DNA topoisomerase II/histidine kinase"/>
    <property type="match status" value="1"/>
</dbReference>
<evidence type="ECO:0000313" key="13">
    <source>
        <dbReference type="EMBL" id="WUS61054.1"/>
    </source>
</evidence>
<gene>
    <name evidence="13" type="ORF">OG469_39510</name>
</gene>
<dbReference type="Gene3D" id="3.30.565.10">
    <property type="entry name" value="Histidine kinase-like ATPase, C-terminal domain"/>
    <property type="match status" value="1"/>
</dbReference>
<feature type="transmembrane region" description="Helical" evidence="10">
    <location>
        <begin position="139"/>
        <end position="157"/>
    </location>
</feature>
<dbReference type="RefSeq" id="WP_329611714.1">
    <property type="nucleotide sequence ID" value="NZ_CP108482.1"/>
</dbReference>
<evidence type="ECO:0000256" key="6">
    <source>
        <dbReference type="ARBA" id="ARBA00022777"/>
    </source>
</evidence>
<dbReference type="Proteomes" id="UP001432014">
    <property type="component" value="Chromosome"/>
</dbReference>
<feature type="transmembrane region" description="Helical" evidence="10">
    <location>
        <begin position="42"/>
        <end position="60"/>
    </location>
</feature>
<feature type="region of interest" description="Disordered" evidence="9">
    <location>
        <begin position="267"/>
        <end position="303"/>
    </location>
</feature>
<comment type="catalytic activity">
    <reaction evidence="1">
        <text>ATP + protein L-histidine = ADP + protein N-phospho-L-histidine.</text>
        <dbReference type="EC" id="2.7.13.3"/>
    </reaction>
</comment>
<dbReference type="Pfam" id="PF02518">
    <property type="entry name" value="HATPase_c"/>
    <property type="match status" value="1"/>
</dbReference>
<keyword evidence="6 13" id="KW-0418">Kinase</keyword>
<sequence>MTAAPATPAPATPATATAASRPARGPLSAVRRLPAALRPARPPAAVVDGAAAVAFLAAMAAERLGAAGDIRVGPVPALALCVLLAGALALRRRAPLAAYLAGTAALAAEALFVLPSPVSPYANLVGLYSLGLYATRGRALLGPVVVLPGMAAYFAGLDHTYPAVPAGVLFLWLLAWAVGFATARRQEERERARLLLRRRVVVDERARIARELHDLVGHTLNVMLVQAGAARRVLARDPEQTRELLTGLEHTGREALDELDRVLGLLRRQGPPPDLGSGAGPGALPAPAPAPGPGPQPGLADLPRLIGRTGQAGLLVTVRLDPAAGDLPRTVDRSAYRIVQEALTNTVKHGRGGTGTGPVEVTVTVAVRPEARVLDLLVRDDGCGVPGGYVPGRGLLGIAERVAMFGGSLEHGGGDGGGFRLRVTLPLG</sequence>
<accession>A0ABZ1WK86</accession>
<keyword evidence="10" id="KW-1133">Transmembrane helix</keyword>
<dbReference type="PANTHER" id="PTHR24421:SF10">
    <property type="entry name" value="NITRATE_NITRITE SENSOR PROTEIN NARQ"/>
    <property type="match status" value="1"/>
</dbReference>
<feature type="transmembrane region" description="Helical" evidence="10">
    <location>
        <begin position="163"/>
        <end position="183"/>
    </location>
</feature>
<name>A0ABZ1WK86_9ACTN</name>
<keyword evidence="7" id="KW-0067">ATP-binding</keyword>
<dbReference type="InterPro" id="IPR036890">
    <property type="entry name" value="HATPase_C_sf"/>
</dbReference>
<organism evidence="13 14">
    <name type="scientific">Kitasatospora herbaricolor</name>
    <dbReference type="NCBI Taxonomy" id="68217"/>
    <lineage>
        <taxon>Bacteria</taxon>
        <taxon>Bacillati</taxon>
        <taxon>Actinomycetota</taxon>
        <taxon>Actinomycetes</taxon>
        <taxon>Kitasatosporales</taxon>
        <taxon>Streptomycetaceae</taxon>
        <taxon>Kitasatospora</taxon>
    </lineage>
</organism>
<keyword evidence="10" id="KW-0472">Membrane</keyword>
<evidence type="ECO:0000256" key="5">
    <source>
        <dbReference type="ARBA" id="ARBA00022741"/>
    </source>
</evidence>
<keyword evidence="10" id="KW-0812">Transmembrane</keyword>
<proteinExistence type="predicted"/>
<dbReference type="InterPro" id="IPR003594">
    <property type="entry name" value="HATPase_dom"/>
</dbReference>
<keyword evidence="5" id="KW-0547">Nucleotide-binding</keyword>
<evidence type="ECO:0000256" key="10">
    <source>
        <dbReference type="SAM" id="Phobius"/>
    </source>
</evidence>
<feature type="compositionally biased region" description="Pro residues" evidence="9">
    <location>
        <begin position="284"/>
        <end position="296"/>
    </location>
</feature>
<evidence type="ECO:0000256" key="4">
    <source>
        <dbReference type="ARBA" id="ARBA00022679"/>
    </source>
</evidence>
<evidence type="ECO:0000256" key="3">
    <source>
        <dbReference type="ARBA" id="ARBA00022553"/>
    </source>
</evidence>
<dbReference type="InterPro" id="IPR050482">
    <property type="entry name" value="Sensor_HK_TwoCompSys"/>
</dbReference>
<evidence type="ECO:0000256" key="8">
    <source>
        <dbReference type="ARBA" id="ARBA00023012"/>
    </source>
</evidence>
<keyword evidence="14" id="KW-1185">Reference proteome</keyword>
<feature type="domain" description="Signal transduction histidine kinase subgroup 3 dimerisation and phosphoacceptor" evidence="12">
    <location>
        <begin position="204"/>
        <end position="269"/>
    </location>
</feature>
<dbReference type="Gene3D" id="1.20.5.1930">
    <property type="match status" value="1"/>
</dbReference>
<dbReference type="EC" id="2.7.13.3" evidence="2"/>
<evidence type="ECO:0000259" key="11">
    <source>
        <dbReference type="Pfam" id="PF02518"/>
    </source>
</evidence>
<dbReference type="PANTHER" id="PTHR24421">
    <property type="entry name" value="NITRATE/NITRITE SENSOR PROTEIN NARX-RELATED"/>
    <property type="match status" value="1"/>
</dbReference>
<keyword evidence="3" id="KW-0597">Phosphoprotein</keyword>
<keyword evidence="8" id="KW-0902">Two-component regulatory system</keyword>
<evidence type="ECO:0000259" key="12">
    <source>
        <dbReference type="Pfam" id="PF07730"/>
    </source>
</evidence>
<evidence type="ECO:0000313" key="14">
    <source>
        <dbReference type="Proteomes" id="UP001432014"/>
    </source>
</evidence>